<dbReference type="Proteomes" id="UP001314681">
    <property type="component" value="Unassembled WGS sequence"/>
</dbReference>
<feature type="signal peptide" evidence="1">
    <location>
        <begin position="1"/>
        <end position="23"/>
    </location>
</feature>
<dbReference type="InterPro" id="IPR011050">
    <property type="entry name" value="Pectin_lyase_fold/virulence"/>
</dbReference>
<dbReference type="Gene3D" id="2.160.20.10">
    <property type="entry name" value="Single-stranded right-handed beta-helix, Pectin lyase-like"/>
    <property type="match status" value="1"/>
</dbReference>
<reference evidence="2 3" key="1">
    <citation type="submission" date="2021-06" db="EMBL/GenBank/DDBJ databases">
        <title>Description of novel taxa of the family Lachnospiraceae.</title>
        <authorList>
            <person name="Chaplin A.V."/>
            <person name="Sokolova S.R."/>
            <person name="Pikina A.P."/>
            <person name="Korzhanova M."/>
            <person name="Belova V."/>
            <person name="Korostin D."/>
            <person name="Efimov B.A."/>
        </authorList>
    </citation>
    <scope>NUCLEOTIDE SEQUENCE [LARGE SCALE GENOMIC DNA]</scope>
    <source>
        <strain evidence="2 3">ASD4241</strain>
    </source>
</reference>
<sequence>MKKIIAVMLTMTMCLGLVLTAKAAQTDENDVQTMNTESVKTYYIDDVSGSDSAAGTSEQAAWKTLEKVNGTIFQPGDKICFKAGGTWTGMLQPQGSGTAGAPIVLDMYGTGNKPLIQGNGAEAAIKLDSQEYWTVRNFEVTNEAAERGIRQGIFVNGKTDSITHGITIEDCEVHDVTGENRRSMPTYESMYWNSGIYVSMPGRSTNSVHYDGVLIKNNYVHDVLTSGIRINQREDFIVDQYHTNVVIENNTISRTGSDGMIVANCVSPLIQYNLCYDAGALGNQSDTKIIAGMWTCGTDDALFQYNEVARTRLFDSDGTAFDTDWGTGGVTTFQYNYTHGNQGGFWLDCAGINKDPGHIKTVLRYNVSVDDEQYIIRAGDMPTEIYNNTFYKSSGKLDACFGNAGTNHQFWNNIFNFQTDPDWASSVYENNLYYPCQANPADRYAVSGDPELVNPGVTGDGMGYADNYKISNTSMCIGKGVYLPDNGGKDFWGNNLDKGSYDIGAHQTSVTTGQSEDTYVFTRDFSTQQGGRNWYYMEKTANGYQDLTWNPSENKWQGSGTYNLIWAPGNMHPDSNDTVLAWKAPKAGKVQIIGNPRKANTGNDGVNVKILQNDNQVWPANGWQYIGGSDTAGVSHDFTVTVNKDDMLYFVLNKNSNNYSDGTYWNPLITYNIEEKYNLTADFSSVQGTDGWYYLQTSDTGYSEMNWDSSINRWKGTNQYSLIWAPAQLHPDGNDTVVAWEAPHNGEITIQGNPKKANTGYDGVRVKILKNTANIWPDQDWNTIGGSDTTGLVHNITTTVQTGDRIYFIVNQNQNNYSDEVSWSPTITYNN</sequence>
<keyword evidence="3" id="KW-1185">Reference proteome</keyword>
<evidence type="ECO:0000256" key="1">
    <source>
        <dbReference type="SAM" id="SignalP"/>
    </source>
</evidence>
<accession>A0ABS6K4F6</accession>
<name>A0ABS6K4F6_9FIRM</name>
<dbReference type="InterPro" id="IPR012334">
    <property type="entry name" value="Pectin_lyas_fold"/>
</dbReference>
<keyword evidence="1" id="KW-0732">Signal</keyword>
<proteinExistence type="predicted"/>
<protein>
    <submittedName>
        <fullName evidence="2">Right-handed parallel beta-helix repeat-containing protein</fullName>
    </submittedName>
</protein>
<comment type="caution">
    <text evidence="2">The sequence shown here is derived from an EMBL/GenBank/DDBJ whole genome shotgun (WGS) entry which is preliminary data.</text>
</comment>
<dbReference type="SMART" id="SM00710">
    <property type="entry name" value="PbH1"/>
    <property type="match status" value="5"/>
</dbReference>
<feature type="chain" id="PRO_5047054212" evidence="1">
    <location>
        <begin position="24"/>
        <end position="831"/>
    </location>
</feature>
<dbReference type="InterPro" id="IPR006626">
    <property type="entry name" value="PbH1"/>
</dbReference>
<dbReference type="RefSeq" id="WP_238726379.1">
    <property type="nucleotide sequence ID" value="NZ_JAHQCX010000003.1"/>
</dbReference>
<evidence type="ECO:0000313" key="3">
    <source>
        <dbReference type="Proteomes" id="UP001314681"/>
    </source>
</evidence>
<gene>
    <name evidence="2" type="ORF">KTH90_05150</name>
</gene>
<dbReference type="EMBL" id="JAHQCX010000003">
    <property type="protein sequence ID" value="MBU9725398.1"/>
    <property type="molecule type" value="Genomic_DNA"/>
</dbReference>
<organism evidence="2 3">
    <name type="scientific">Diplocloster modestus</name>
    <dbReference type="NCBI Taxonomy" id="2850322"/>
    <lineage>
        <taxon>Bacteria</taxon>
        <taxon>Bacillati</taxon>
        <taxon>Bacillota</taxon>
        <taxon>Clostridia</taxon>
        <taxon>Lachnospirales</taxon>
        <taxon>Lachnospiraceae</taxon>
        <taxon>Diplocloster</taxon>
    </lineage>
</organism>
<dbReference type="SUPFAM" id="SSF51126">
    <property type="entry name" value="Pectin lyase-like"/>
    <property type="match status" value="1"/>
</dbReference>
<evidence type="ECO:0000313" key="2">
    <source>
        <dbReference type="EMBL" id="MBU9725398.1"/>
    </source>
</evidence>